<proteinExistence type="predicted"/>
<evidence type="ECO:0000256" key="1">
    <source>
        <dbReference type="SAM" id="MobiDB-lite"/>
    </source>
</evidence>
<reference evidence="2 3" key="1">
    <citation type="submission" date="2019-03" db="EMBL/GenBank/DDBJ databases">
        <title>Genomic Encyclopedia of Type Strains, Phase III (KMG-III): the genomes of soil and plant-associated and newly described type strains.</title>
        <authorList>
            <person name="Whitman W."/>
        </authorList>
    </citation>
    <scope>NUCLEOTIDE SEQUENCE [LARGE SCALE GENOMIC DNA]</scope>
    <source>
        <strain evidence="2 3">CGMCC 1.7002</strain>
    </source>
</reference>
<protein>
    <submittedName>
        <fullName evidence="2">Uncharacterized protein</fullName>
    </submittedName>
</protein>
<evidence type="ECO:0000313" key="3">
    <source>
        <dbReference type="Proteomes" id="UP000295391"/>
    </source>
</evidence>
<keyword evidence="3" id="KW-1185">Reference proteome</keyword>
<gene>
    <name evidence="2" type="ORF">ATL17_1626</name>
</gene>
<dbReference type="RefSeq" id="WP_133572290.1">
    <property type="nucleotide sequence ID" value="NZ_SNYR01000002.1"/>
</dbReference>
<feature type="region of interest" description="Disordered" evidence="1">
    <location>
        <begin position="142"/>
        <end position="161"/>
    </location>
</feature>
<accession>A0A4R6VJ46</accession>
<dbReference type="OrthoDB" id="7449554at2"/>
<sequence>MTTPKEKLSETNEIDGQEYPSDVLMRLVEKIMGVTEKECAADVETGAAAWEHATEILARIKAAREEGRREKISAYDFVLGADACALLDVLSRAKCDDCSGQGERNDAEAGDISFNSWVCKSCDGKGWNKQAVVEIIGAVGPISPQPEIRNLPTNAPEGESE</sequence>
<name>A0A4R6VJ46_9HYPH</name>
<comment type="caution">
    <text evidence="2">The sequence shown here is derived from an EMBL/GenBank/DDBJ whole genome shotgun (WGS) entry which is preliminary data.</text>
</comment>
<dbReference type="EMBL" id="SNYR01000002">
    <property type="protein sequence ID" value="TDQ63619.1"/>
    <property type="molecule type" value="Genomic_DNA"/>
</dbReference>
<dbReference type="AlphaFoldDB" id="A0A4R6VJ46"/>
<organism evidence="2 3">
    <name type="scientific">Maritalea mobilis</name>
    <dbReference type="NCBI Taxonomy" id="483324"/>
    <lineage>
        <taxon>Bacteria</taxon>
        <taxon>Pseudomonadati</taxon>
        <taxon>Pseudomonadota</taxon>
        <taxon>Alphaproteobacteria</taxon>
        <taxon>Hyphomicrobiales</taxon>
        <taxon>Devosiaceae</taxon>
        <taxon>Maritalea</taxon>
    </lineage>
</organism>
<evidence type="ECO:0000313" key="2">
    <source>
        <dbReference type="EMBL" id="TDQ63619.1"/>
    </source>
</evidence>
<dbReference type="Proteomes" id="UP000295391">
    <property type="component" value="Unassembled WGS sequence"/>
</dbReference>